<keyword evidence="5 8" id="KW-1133">Transmembrane helix</keyword>
<keyword evidence="4 8" id="KW-0812">Transmembrane</keyword>
<feature type="compositionally biased region" description="Low complexity" evidence="7">
    <location>
        <begin position="86"/>
        <end position="107"/>
    </location>
</feature>
<feature type="domain" description="Mechanosensitive ion channel MscS C-terminal" evidence="11">
    <location>
        <begin position="654"/>
        <end position="740"/>
    </location>
</feature>
<feature type="transmembrane region" description="Helical" evidence="8">
    <location>
        <begin position="457"/>
        <end position="477"/>
    </location>
</feature>
<dbReference type="PANTHER" id="PTHR30460:SF0">
    <property type="entry name" value="MODERATE CONDUCTANCE MECHANOSENSITIVE CHANNEL YBIO"/>
    <property type="match status" value="1"/>
</dbReference>
<feature type="transmembrane region" description="Helical" evidence="8">
    <location>
        <begin position="538"/>
        <end position="557"/>
    </location>
</feature>
<sequence>MTASARISAIAFLLFACVVLPSVSFAQGIPLTGSATSSESSGEASDTANAEPSLDAASEALIKVLQNPESRDALIQRLKELPSDQTGETSASGAAQASGEGAASASQTDGDAAATGNDQTFAVRLGQYTRSTVDSAVASFARVRHALNGLVLLANGDVQVRWEKARQATIEVVLVLGVAFVVFLLGQRLLHMFFQRYVLKAQYGGVVMRVFLLAVTTLADLLTVGAGWAAGNSAALFTFGGLQSGASLLESLALNAFLMTGVAKVGLRFVFAPERPMLRLLPFDDASAVYWAKRLGFVVSFFGYGQMLGVPVANLTVSFVVGNAVRVLVVLLAAVFLLALVRKNSRHVAEGIKTYAQNLSSDLAQRILVGVAEVWHWLAYLYILMVLGVWMSRPFDAVAIVMQATGYSILTIMGGFLVSLAITRTITGGIRLPEDVRTNLPALETRLNTFLPRMLRILRFVVFALTVLVLLEIWGVLSLSNWLTSPSGVELLGRYGSAALVLLVAFAIWLAVMSWVDLRLREHAGYVVTARVRTLFQLFRNAFTVVIIVMAALLSLSEIGIDIAPLIAGAGVVGLAISFGAQTLVKDIITGAFIQIENAINEGDVVTVGGVTGTVERLTVRSVRMRDLEGTTHIVPFSSVDMVSNFMRDFSYHVAIIGVSYDTDIKHAKAALLEAFQRLQQSEYGGRIIGDLEMHGVTNFGDSAIDIRVRIKTTPGDQWSTGRAYNEFVKEVFDELGIEIPFPQVTYHSAVPAAPAEAGALPPSEKETKGQAKPRKTPDVPALDTSIAPDE</sequence>
<keyword evidence="6 8" id="KW-0472">Membrane</keyword>
<evidence type="ECO:0000256" key="3">
    <source>
        <dbReference type="ARBA" id="ARBA00022475"/>
    </source>
</evidence>
<evidence type="ECO:0000259" key="13">
    <source>
        <dbReference type="Pfam" id="PF25392"/>
    </source>
</evidence>
<evidence type="ECO:0000256" key="9">
    <source>
        <dbReference type="SAM" id="SignalP"/>
    </source>
</evidence>
<feature type="domain" description="Mechanosensitive ion channel MscS" evidence="10">
    <location>
        <begin position="583"/>
        <end position="646"/>
    </location>
</feature>
<dbReference type="EMBL" id="JACYXJ010000004">
    <property type="protein sequence ID" value="MBD8876909.1"/>
    <property type="molecule type" value="Genomic_DNA"/>
</dbReference>
<evidence type="ECO:0000256" key="1">
    <source>
        <dbReference type="ARBA" id="ARBA00004651"/>
    </source>
</evidence>
<feature type="transmembrane region" description="Helical" evidence="8">
    <location>
        <begin position="319"/>
        <end position="341"/>
    </location>
</feature>
<evidence type="ECO:0000313" key="14">
    <source>
        <dbReference type="EMBL" id="MBD8876909.1"/>
    </source>
</evidence>
<dbReference type="PANTHER" id="PTHR30460">
    <property type="entry name" value="MODERATE CONDUCTANCE MECHANOSENSITIVE CHANNEL YBIO"/>
    <property type="match status" value="1"/>
</dbReference>
<dbReference type="InterPro" id="IPR011066">
    <property type="entry name" value="MscS_channel_C_sf"/>
</dbReference>
<dbReference type="SUPFAM" id="SSF50182">
    <property type="entry name" value="Sm-like ribonucleoproteins"/>
    <property type="match status" value="1"/>
</dbReference>
<evidence type="ECO:0000259" key="11">
    <source>
        <dbReference type="Pfam" id="PF21082"/>
    </source>
</evidence>
<feature type="chain" id="PRO_5046739948" evidence="9">
    <location>
        <begin position="27"/>
        <end position="791"/>
    </location>
</feature>
<evidence type="ECO:0000256" key="8">
    <source>
        <dbReference type="SAM" id="Phobius"/>
    </source>
</evidence>
<keyword evidence="15" id="KW-1185">Reference proteome</keyword>
<evidence type="ECO:0000259" key="12">
    <source>
        <dbReference type="Pfam" id="PF21088"/>
    </source>
</evidence>
<feature type="region of interest" description="Disordered" evidence="7">
    <location>
        <begin position="32"/>
        <end position="51"/>
    </location>
</feature>
<feature type="transmembrane region" description="Helical" evidence="8">
    <location>
        <begin position="206"/>
        <end position="231"/>
    </location>
</feature>
<feature type="transmembrane region" description="Helical" evidence="8">
    <location>
        <begin position="497"/>
        <end position="518"/>
    </location>
</feature>
<feature type="signal peptide" evidence="9">
    <location>
        <begin position="1"/>
        <end position="26"/>
    </location>
</feature>
<dbReference type="PROSITE" id="PS51257">
    <property type="entry name" value="PROKAR_LIPOPROTEIN"/>
    <property type="match status" value="1"/>
</dbReference>
<dbReference type="InterPro" id="IPR049278">
    <property type="entry name" value="MS_channel_C"/>
</dbReference>
<feature type="transmembrane region" description="Helical" evidence="8">
    <location>
        <begin position="397"/>
        <end position="422"/>
    </location>
</feature>
<keyword evidence="9" id="KW-0732">Signal</keyword>
<feature type="region of interest" description="Disordered" evidence="7">
    <location>
        <begin position="755"/>
        <end position="791"/>
    </location>
</feature>
<comment type="caution">
    <text evidence="14">The sequence shown here is derived from an EMBL/GenBank/DDBJ whole genome shotgun (WGS) entry which is preliminary data.</text>
</comment>
<evidence type="ECO:0000256" key="5">
    <source>
        <dbReference type="ARBA" id="ARBA00022989"/>
    </source>
</evidence>
<feature type="transmembrane region" description="Helical" evidence="8">
    <location>
        <begin position="563"/>
        <end position="585"/>
    </location>
</feature>
<organism evidence="14 15">
    <name type="scientific">Roseibium polysiphoniae</name>
    <dbReference type="NCBI Taxonomy" id="2571221"/>
    <lineage>
        <taxon>Bacteria</taxon>
        <taxon>Pseudomonadati</taxon>
        <taxon>Pseudomonadota</taxon>
        <taxon>Alphaproteobacteria</taxon>
        <taxon>Hyphomicrobiales</taxon>
        <taxon>Stappiaceae</taxon>
        <taxon>Roseibium</taxon>
    </lineage>
</organism>
<dbReference type="InterPro" id="IPR006685">
    <property type="entry name" value="MscS_channel_2nd"/>
</dbReference>
<dbReference type="InterPro" id="IPR023408">
    <property type="entry name" value="MscS_beta-dom_sf"/>
</dbReference>
<dbReference type="InterPro" id="IPR049142">
    <property type="entry name" value="MS_channel_1st"/>
</dbReference>
<evidence type="ECO:0000256" key="4">
    <source>
        <dbReference type="ARBA" id="ARBA00022692"/>
    </source>
</evidence>
<dbReference type="Gene3D" id="3.30.70.100">
    <property type="match status" value="1"/>
</dbReference>
<feature type="transmembrane region" description="Helical" evidence="8">
    <location>
        <begin position="251"/>
        <end position="271"/>
    </location>
</feature>
<dbReference type="SUPFAM" id="SSF82861">
    <property type="entry name" value="Mechanosensitive channel protein MscS (YggB), transmembrane region"/>
    <property type="match status" value="1"/>
</dbReference>
<feature type="transmembrane region" description="Helical" evidence="8">
    <location>
        <begin position="291"/>
        <end position="313"/>
    </location>
</feature>
<dbReference type="Pfam" id="PF21082">
    <property type="entry name" value="MS_channel_3rd"/>
    <property type="match status" value="1"/>
</dbReference>
<dbReference type="InterPro" id="IPR010920">
    <property type="entry name" value="LSM_dom_sf"/>
</dbReference>
<comment type="similarity">
    <text evidence="2">Belongs to the MscS (TC 1.A.23) family.</text>
</comment>
<evidence type="ECO:0000313" key="15">
    <source>
        <dbReference type="Proteomes" id="UP000615687"/>
    </source>
</evidence>
<dbReference type="InterPro" id="IPR011014">
    <property type="entry name" value="MscS_channel_TM-2"/>
</dbReference>
<feature type="compositionally biased region" description="Low complexity" evidence="7">
    <location>
        <begin position="32"/>
        <end position="45"/>
    </location>
</feature>
<feature type="domain" description="Mechanosensitive ion channel transmembrane helices 2/3" evidence="12">
    <location>
        <begin position="542"/>
        <end position="582"/>
    </location>
</feature>
<gene>
    <name evidence="14" type="ORF">IG617_11490</name>
</gene>
<dbReference type="Gene3D" id="1.10.287.1260">
    <property type="match status" value="1"/>
</dbReference>
<dbReference type="InterPro" id="IPR045276">
    <property type="entry name" value="YbiO_bact"/>
</dbReference>
<dbReference type="Pfam" id="PF21088">
    <property type="entry name" value="MS_channel_1st"/>
    <property type="match status" value="1"/>
</dbReference>
<feature type="transmembrane region" description="Helical" evidence="8">
    <location>
        <begin position="168"/>
        <end position="186"/>
    </location>
</feature>
<evidence type="ECO:0000256" key="7">
    <source>
        <dbReference type="SAM" id="MobiDB-lite"/>
    </source>
</evidence>
<accession>A0ABR9CAI0</accession>
<feature type="region of interest" description="Disordered" evidence="7">
    <location>
        <begin position="81"/>
        <end position="112"/>
    </location>
</feature>
<evidence type="ECO:0000259" key="10">
    <source>
        <dbReference type="Pfam" id="PF00924"/>
    </source>
</evidence>
<comment type="subcellular location">
    <subcellularLocation>
        <location evidence="1">Cell membrane</location>
        <topology evidence="1">Multi-pass membrane protein</topology>
    </subcellularLocation>
</comment>
<dbReference type="Gene3D" id="2.30.30.60">
    <property type="match status" value="1"/>
</dbReference>
<proteinExistence type="inferred from homology"/>
<feature type="transmembrane region" description="Helical" evidence="8">
    <location>
        <begin position="367"/>
        <end position="391"/>
    </location>
</feature>
<dbReference type="Proteomes" id="UP000615687">
    <property type="component" value="Unassembled WGS sequence"/>
</dbReference>
<dbReference type="SUPFAM" id="SSF82689">
    <property type="entry name" value="Mechanosensitive channel protein MscS (YggB), C-terminal domain"/>
    <property type="match status" value="1"/>
</dbReference>
<protein>
    <submittedName>
        <fullName evidence="14">Mechanosensitive ion channel</fullName>
    </submittedName>
</protein>
<reference evidence="14 15" key="1">
    <citation type="submission" date="2020-09" db="EMBL/GenBank/DDBJ databases">
        <title>The genome sequence of type strain Labrenzia polysiphoniae KACC 19711.</title>
        <authorList>
            <person name="Liu Y."/>
        </authorList>
    </citation>
    <scope>NUCLEOTIDE SEQUENCE [LARGE SCALE GENOMIC DNA]</scope>
    <source>
        <strain evidence="14 15">KACC 19711</strain>
    </source>
</reference>
<keyword evidence="3" id="KW-1003">Cell membrane</keyword>
<name>A0ABR9CAI0_9HYPH</name>
<dbReference type="Pfam" id="PF25392">
    <property type="entry name" value="MS_channel_TM1"/>
    <property type="match status" value="1"/>
</dbReference>
<evidence type="ECO:0000256" key="6">
    <source>
        <dbReference type="ARBA" id="ARBA00023136"/>
    </source>
</evidence>
<evidence type="ECO:0000256" key="2">
    <source>
        <dbReference type="ARBA" id="ARBA00008017"/>
    </source>
</evidence>
<dbReference type="RefSeq" id="WP_192109354.1">
    <property type="nucleotide sequence ID" value="NZ_JACYXJ010000004.1"/>
</dbReference>
<dbReference type="Pfam" id="PF00924">
    <property type="entry name" value="MS_channel_2nd"/>
    <property type="match status" value="1"/>
</dbReference>
<feature type="domain" description="Moderate conductance mechanosensitive channel YbiO-like transmembrane helix 1" evidence="13">
    <location>
        <begin position="404"/>
        <end position="482"/>
    </location>
</feature>
<dbReference type="InterPro" id="IPR057485">
    <property type="entry name" value="YbiO-like_TM1"/>
</dbReference>